<reference evidence="7" key="1">
    <citation type="submission" date="2018-05" db="EMBL/GenBank/DDBJ databases">
        <authorList>
            <person name="Datahose"/>
        </authorList>
    </citation>
    <scope>NUCLEOTIDE SEQUENCE</scope>
</reference>
<dbReference type="InterPro" id="IPR007671">
    <property type="entry name" value="Selenoprotein-P_N"/>
</dbReference>
<reference evidence="7" key="3">
    <citation type="submission" date="2025-09" db="UniProtKB">
        <authorList>
            <consortium name="Ensembl"/>
        </authorList>
    </citation>
    <scope>IDENTIFICATION</scope>
</reference>
<evidence type="ECO:0000313" key="7">
    <source>
        <dbReference type="Ensembl" id="ENSACLP00000077128.1"/>
    </source>
</evidence>
<dbReference type="GeneTree" id="ENSGT00510000049326"/>
<keyword evidence="5" id="KW-0325">Glycoprotein</keyword>
<accession>A0AAX7V3S6</accession>
<evidence type="ECO:0000256" key="4">
    <source>
        <dbReference type="ARBA" id="ARBA00022933"/>
    </source>
</evidence>
<keyword evidence="2" id="KW-0964">Secreted</keyword>
<evidence type="ECO:0000313" key="8">
    <source>
        <dbReference type="Proteomes" id="UP000265100"/>
    </source>
</evidence>
<sequence length="72" mass="8584">MVVNHQGEQSRHLHPLLEAKLSKNIILYKQDGQQPDVWQTLAGEKDDFFIYDRFDMKWKIQLHFSGKTNRTL</sequence>
<dbReference type="GO" id="GO:0001887">
    <property type="term" value="P:selenium compound metabolic process"/>
    <property type="evidence" value="ECO:0007669"/>
    <property type="project" value="TreeGrafter"/>
</dbReference>
<dbReference type="PANTHER" id="PTHR10105">
    <property type="entry name" value="SELENOPROTEIN P"/>
    <property type="match status" value="1"/>
</dbReference>
<evidence type="ECO:0000259" key="6">
    <source>
        <dbReference type="Pfam" id="PF04592"/>
    </source>
</evidence>
<dbReference type="Pfam" id="PF04592">
    <property type="entry name" value="SelP_N"/>
    <property type="match status" value="1"/>
</dbReference>
<keyword evidence="8" id="KW-1185">Reference proteome</keyword>
<keyword evidence="4" id="KW-0712">Selenocysteine</keyword>
<feature type="domain" description="Selenoprotein P N-terminal" evidence="6">
    <location>
        <begin position="1"/>
        <end position="65"/>
    </location>
</feature>
<comment type="subcellular location">
    <subcellularLocation>
        <location evidence="1">Secreted</location>
    </subcellularLocation>
</comment>
<proteinExistence type="predicted"/>
<dbReference type="Proteomes" id="UP000265100">
    <property type="component" value="Chromosome 12"/>
</dbReference>
<dbReference type="InterPro" id="IPR037941">
    <property type="entry name" value="SeP"/>
</dbReference>
<gene>
    <name evidence="7" type="primary">SDF2L1</name>
</gene>
<reference evidence="7" key="2">
    <citation type="submission" date="2025-08" db="UniProtKB">
        <authorList>
            <consortium name="Ensembl"/>
        </authorList>
    </citation>
    <scope>IDENTIFICATION</scope>
</reference>
<evidence type="ECO:0000256" key="2">
    <source>
        <dbReference type="ARBA" id="ARBA00022525"/>
    </source>
</evidence>
<evidence type="ECO:0000256" key="3">
    <source>
        <dbReference type="ARBA" id="ARBA00022729"/>
    </source>
</evidence>
<dbReference type="GO" id="GO:0008430">
    <property type="term" value="F:selenium binding"/>
    <property type="evidence" value="ECO:0007669"/>
    <property type="project" value="InterPro"/>
</dbReference>
<evidence type="ECO:0000256" key="1">
    <source>
        <dbReference type="ARBA" id="ARBA00004613"/>
    </source>
</evidence>
<dbReference type="GO" id="GO:0005576">
    <property type="term" value="C:extracellular region"/>
    <property type="evidence" value="ECO:0007669"/>
    <property type="project" value="UniProtKB-SubCell"/>
</dbReference>
<dbReference type="Ensembl" id="ENSACLT00000072316.1">
    <property type="protein sequence ID" value="ENSACLP00000077128.1"/>
    <property type="gene ID" value="ENSACLG00000014589.2"/>
</dbReference>
<name>A0AAX7V3S6_ASTCA</name>
<evidence type="ECO:0000256" key="5">
    <source>
        <dbReference type="ARBA" id="ARBA00023180"/>
    </source>
</evidence>
<organism evidence="7 8">
    <name type="scientific">Astatotilapia calliptera</name>
    <name type="common">Eastern happy</name>
    <name type="synonym">Chromis callipterus</name>
    <dbReference type="NCBI Taxonomy" id="8154"/>
    <lineage>
        <taxon>Eukaryota</taxon>
        <taxon>Metazoa</taxon>
        <taxon>Chordata</taxon>
        <taxon>Craniata</taxon>
        <taxon>Vertebrata</taxon>
        <taxon>Euteleostomi</taxon>
        <taxon>Actinopterygii</taxon>
        <taxon>Neopterygii</taxon>
        <taxon>Teleostei</taxon>
        <taxon>Neoteleostei</taxon>
        <taxon>Acanthomorphata</taxon>
        <taxon>Ovalentaria</taxon>
        <taxon>Cichlomorphae</taxon>
        <taxon>Cichliformes</taxon>
        <taxon>Cichlidae</taxon>
        <taxon>African cichlids</taxon>
        <taxon>Pseudocrenilabrinae</taxon>
        <taxon>Haplochromini</taxon>
        <taxon>Astatotilapia</taxon>
    </lineage>
</organism>
<keyword evidence="3" id="KW-0732">Signal</keyword>
<dbReference type="AlphaFoldDB" id="A0AAX7V3S6"/>
<dbReference type="PANTHER" id="PTHR10105:SF3">
    <property type="entry name" value="SELENOPROTEIN P"/>
    <property type="match status" value="1"/>
</dbReference>
<protein>
    <recommendedName>
        <fullName evidence="6">Selenoprotein P N-terminal domain-containing protein</fullName>
    </recommendedName>
</protein>